<evidence type="ECO:0000256" key="2">
    <source>
        <dbReference type="SAM" id="SignalP"/>
    </source>
</evidence>
<name>A0A0P7EKI5_9GAMM</name>
<keyword evidence="2" id="KW-0732">Signal</keyword>
<dbReference type="PATRIC" id="fig|570156.3.peg.2790"/>
<dbReference type="OrthoDB" id="5739345at2"/>
<evidence type="ECO:0008006" key="5">
    <source>
        <dbReference type="Google" id="ProtNLM"/>
    </source>
</evidence>
<dbReference type="EMBL" id="LJTC01000005">
    <property type="protein sequence ID" value="KPM83707.1"/>
    <property type="molecule type" value="Genomic_DNA"/>
</dbReference>
<evidence type="ECO:0000313" key="4">
    <source>
        <dbReference type="Proteomes" id="UP000050378"/>
    </source>
</evidence>
<sequence>MNKLITISVAVLGLSLIPMEANAKHDRDHDRYEHKHERKKHKKHKKHHKHHHHHDRHDRYDRYDHYSYRDLPPGLYKKVGYGGGLPPGWYKRYHHGDILDRDIYRHGRVIKRRDRNGIIAIEIDDRLIHLVHDTREILSIVTRHR</sequence>
<dbReference type="AlphaFoldDB" id="A0A0P7EKI5"/>
<comment type="caution">
    <text evidence="3">The sequence shown here is derived from an EMBL/GenBank/DDBJ whole genome shotgun (WGS) entry which is preliminary data.</text>
</comment>
<gene>
    <name evidence="3" type="ORF">AOG27_08625</name>
</gene>
<dbReference type="Proteomes" id="UP000050378">
    <property type="component" value="Unassembled WGS sequence"/>
</dbReference>
<feature type="region of interest" description="Disordered" evidence="1">
    <location>
        <begin position="24"/>
        <end position="59"/>
    </location>
</feature>
<accession>A0A0P7EKI5</accession>
<feature type="chain" id="PRO_5006138538" description="Regulator RcnB of Ni and Co efflux" evidence="2">
    <location>
        <begin position="24"/>
        <end position="145"/>
    </location>
</feature>
<dbReference type="Gene3D" id="3.10.450.160">
    <property type="entry name" value="inner membrane protein cigr"/>
    <property type="match status" value="1"/>
</dbReference>
<evidence type="ECO:0000313" key="3">
    <source>
        <dbReference type="EMBL" id="KPM83707.1"/>
    </source>
</evidence>
<reference evidence="3 4" key="1">
    <citation type="submission" date="2015-09" db="EMBL/GenBank/DDBJ databases">
        <title>Draft Genome Sequence of Pseudoalteromonas lipolytica UCD-48B.</title>
        <authorList>
            <person name="Krusor M."/>
            <person name="Coil D.A."/>
            <person name="Lang J.M."/>
            <person name="Eisen J.A."/>
            <person name="Alexiev A."/>
        </authorList>
    </citation>
    <scope>NUCLEOTIDE SEQUENCE [LARGE SCALE GENOMIC DNA]</scope>
    <source>
        <strain evidence="3 4">UCD-48B</strain>
    </source>
</reference>
<proteinExistence type="predicted"/>
<protein>
    <recommendedName>
        <fullName evidence="5">Regulator RcnB of Ni and Co efflux</fullName>
    </recommendedName>
</protein>
<organism evidence="3 4">
    <name type="scientific">Pseudoalteromonas lipolytica</name>
    <dbReference type="NCBI Taxonomy" id="570156"/>
    <lineage>
        <taxon>Bacteria</taxon>
        <taxon>Pseudomonadati</taxon>
        <taxon>Pseudomonadota</taxon>
        <taxon>Gammaproteobacteria</taxon>
        <taxon>Alteromonadales</taxon>
        <taxon>Pseudoalteromonadaceae</taxon>
        <taxon>Pseudoalteromonas</taxon>
    </lineage>
</organism>
<feature type="signal peptide" evidence="2">
    <location>
        <begin position="1"/>
        <end position="23"/>
    </location>
</feature>
<feature type="compositionally biased region" description="Basic and acidic residues" evidence="1">
    <location>
        <begin position="24"/>
        <end position="35"/>
    </location>
</feature>
<evidence type="ECO:0000256" key="1">
    <source>
        <dbReference type="SAM" id="MobiDB-lite"/>
    </source>
</evidence>
<feature type="compositionally biased region" description="Basic residues" evidence="1">
    <location>
        <begin position="36"/>
        <end position="56"/>
    </location>
</feature>
<dbReference type="RefSeq" id="WP_054552621.1">
    <property type="nucleotide sequence ID" value="NZ_LJTC01000005.1"/>
</dbReference>
<dbReference type="STRING" id="570156.AOG27_08625"/>